<comment type="caution">
    <text evidence="2">The sequence shown here is derived from an EMBL/GenBank/DDBJ whole genome shotgun (WGS) entry which is preliminary data.</text>
</comment>
<name>A0A402A4R1_9CHLR</name>
<gene>
    <name evidence="2" type="ORF">KTT_38500</name>
</gene>
<sequence>MNNDSLETLLGRHYGPSAPTPAHLEQRLVSSLMVEAAQQNRQRHEAARLREYRLSRRRAVKLVAIGSASLGLLSAGLEGIHLAESNMFGRELAHPVLS</sequence>
<evidence type="ECO:0000313" key="3">
    <source>
        <dbReference type="Proteomes" id="UP000287352"/>
    </source>
</evidence>
<keyword evidence="3" id="KW-1185">Reference proteome</keyword>
<dbReference type="RefSeq" id="WP_126581473.1">
    <property type="nucleotide sequence ID" value="NZ_BIFR01000001.1"/>
</dbReference>
<dbReference type="OrthoDB" id="164699at2"/>
<dbReference type="EMBL" id="BIFR01000001">
    <property type="protein sequence ID" value="GCE13991.1"/>
    <property type="molecule type" value="Genomic_DNA"/>
</dbReference>
<dbReference type="AlphaFoldDB" id="A0A402A4R1"/>
<proteinExistence type="predicted"/>
<evidence type="ECO:0000256" key="1">
    <source>
        <dbReference type="SAM" id="MobiDB-lite"/>
    </source>
</evidence>
<evidence type="ECO:0000313" key="2">
    <source>
        <dbReference type="EMBL" id="GCE13991.1"/>
    </source>
</evidence>
<feature type="region of interest" description="Disordered" evidence="1">
    <location>
        <begin position="1"/>
        <end position="21"/>
    </location>
</feature>
<dbReference type="Proteomes" id="UP000287352">
    <property type="component" value="Unassembled WGS sequence"/>
</dbReference>
<accession>A0A402A4R1</accession>
<organism evidence="2 3">
    <name type="scientific">Tengunoibacter tsumagoiensis</name>
    <dbReference type="NCBI Taxonomy" id="2014871"/>
    <lineage>
        <taxon>Bacteria</taxon>
        <taxon>Bacillati</taxon>
        <taxon>Chloroflexota</taxon>
        <taxon>Ktedonobacteria</taxon>
        <taxon>Ktedonobacterales</taxon>
        <taxon>Dictyobacteraceae</taxon>
        <taxon>Tengunoibacter</taxon>
    </lineage>
</organism>
<protein>
    <submittedName>
        <fullName evidence="2">Uncharacterized protein</fullName>
    </submittedName>
</protein>
<reference evidence="3" key="1">
    <citation type="submission" date="2018-12" db="EMBL/GenBank/DDBJ databases">
        <title>Tengunoibacter tsumagoiensis gen. nov., sp. nov., Dictyobacter kobayashii sp. nov., D. alpinus sp. nov., and D. joshuensis sp. nov. and description of Dictyobacteraceae fam. nov. within the order Ktedonobacterales isolated from Tengu-no-mugimeshi.</title>
        <authorList>
            <person name="Wang C.M."/>
            <person name="Zheng Y."/>
            <person name="Sakai Y."/>
            <person name="Toyoda A."/>
            <person name="Minakuchi Y."/>
            <person name="Abe K."/>
            <person name="Yokota A."/>
            <person name="Yabe S."/>
        </authorList>
    </citation>
    <scope>NUCLEOTIDE SEQUENCE [LARGE SCALE GENOMIC DNA]</scope>
    <source>
        <strain evidence="3">Uno3</strain>
    </source>
</reference>